<dbReference type="RefSeq" id="WP_054678033.1">
    <property type="nucleotide sequence ID" value="NZ_AYYO01000037.1"/>
</dbReference>
<dbReference type="AlphaFoldDB" id="A0A0R1ZTF6"/>
<sequence>MKKKHPSLNAILGTFFTTVIVLFILLHITPSMAVRTSLFLKGFYGEAFTAKITVTNKHTDASEGARGTIYKVAPKPKSNRTYTWDEAQLNEYIVHTCVLSFADIHWYG</sequence>
<evidence type="ECO:0000313" key="1">
    <source>
        <dbReference type="EMBL" id="KRM55001.1"/>
    </source>
</evidence>
<organism evidence="1 2">
    <name type="scientific">Lacticaseibacillus sharpeae JCM 1186 = DSM 20505</name>
    <dbReference type="NCBI Taxonomy" id="1291052"/>
    <lineage>
        <taxon>Bacteria</taxon>
        <taxon>Bacillati</taxon>
        <taxon>Bacillota</taxon>
        <taxon>Bacilli</taxon>
        <taxon>Lactobacillales</taxon>
        <taxon>Lactobacillaceae</taxon>
        <taxon>Lacticaseibacillus</taxon>
    </lineage>
</organism>
<reference evidence="1 2" key="1">
    <citation type="journal article" date="2015" name="Genome Announc.">
        <title>Expanding the biotechnology potential of lactobacilli through comparative genomics of 213 strains and associated genera.</title>
        <authorList>
            <person name="Sun Z."/>
            <person name="Harris H.M."/>
            <person name="McCann A."/>
            <person name="Guo C."/>
            <person name="Argimon S."/>
            <person name="Zhang W."/>
            <person name="Yang X."/>
            <person name="Jeffery I.B."/>
            <person name="Cooney J.C."/>
            <person name="Kagawa T.F."/>
            <person name="Liu W."/>
            <person name="Song Y."/>
            <person name="Salvetti E."/>
            <person name="Wrobel A."/>
            <person name="Rasinkangas P."/>
            <person name="Parkhill J."/>
            <person name="Rea M.C."/>
            <person name="O'Sullivan O."/>
            <person name="Ritari J."/>
            <person name="Douillard F.P."/>
            <person name="Paul Ross R."/>
            <person name="Yang R."/>
            <person name="Briner A.E."/>
            <person name="Felis G.E."/>
            <person name="de Vos W.M."/>
            <person name="Barrangou R."/>
            <person name="Klaenhammer T.R."/>
            <person name="Caufield P.W."/>
            <person name="Cui Y."/>
            <person name="Zhang H."/>
            <person name="O'Toole P.W."/>
        </authorList>
    </citation>
    <scope>NUCLEOTIDE SEQUENCE [LARGE SCALE GENOMIC DNA]</scope>
    <source>
        <strain evidence="1 2">DSM 20505</strain>
    </source>
</reference>
<name>A0A0R1ZTF6_9LACO</name>
<dbReference type="EMBL" id="AYYO01000037">
    <property type="protein sequence ID" value="KRM55001.1"/>
    <property type="molecule type" value="Genomic_DNA"/>
</dbReference>
<accession>A0A0R1ZTF6</accession>
<dbReference type="OrthoDB" id="1798228at2"/>
<keyword evidence="2" id="KW-1185">Reference proteome</keyword>
<evidence type="ECO:0000313" key="2">
    <source>
        <dbReference type="Proteomes" id="UP000051679"/>
    </source>
</evidence>
<comment type="caution">
    <text evidence="1">The sequence shown here is derived from an EMBL/GenBank/DDBJ whole genome shotgun (WGS) entry which is preliminary data.</text>
</comment>
<proteinExistence type="predicted"/>
<dbReference type="Proteomes" id="UP000051679">
    <property type="component" value="Unassembled WGS sequence"/>
</dbReference>
<protein>
    <submittedName>
        <fullName evidence="1">Uncharacterized protein</fullName>
    </submittedName>
</protein>
<dbReference type="PATRIC" id="fig|1291052.5.peg.1747"/>
<dbReference type="STRING" id="1291052.FC18_GL001708"/>
<gene>
    <name evidence="1" type="ORF">FC18_GL001708</name>
</gene>